<organism evidence="2 3">
    <name type="scientific">Actinomadura violacea</name>
    <dbReference type="NCBI Taxonomy" id="2819934"/>
    <lineage>
        <taxon>Bacteria</taxon>
        <taxon>Bacillati</taxon>
        <taxon>Actinomycetota</taxon>
        <taxon>Actinomycetes</taxon>
        <taxon>Streptosporangiales</taxon>
        <taxon>Thermomonosporaceae</taxon>
        <taxon>Actinomadura</taxon>
    </lineage>
</organism>
<accession>A0ABS3S515</accession>
<sequence length="276" mass="29281">MDEPSSRTLDVGGVRTHLLEAGEGRPVVLLHGGAWGECARTAWWTAVPALASAGHRVIAPDWLGFGGTAKIVDFADRAGRMLAHLARLLEVLGVDEADVVGLSMGGSHLLRDQTSESPLLNVRRMVLVSAGGPPVSGAAREALMDFDGTAESMRDQIRLAFDDRVWAQDEDMVAARMEAALAPGAYEAFASLGLRAPGAVPPPLGDPFDYARVKVPTLVTAGDRDRLKPAGFAEEVARAIPDARLEIFPGCGHCPQLEAADAWNTAVLAFLDKETL</sequence>
<feature type="domain" description="AB hydrolase-1" evidence="1">
    <location>
        <begin position="27"/>
        <end position="263"/>
    </location>
</feature>
<protein>
    <submittedName>
        <fullName evidence="2">Alpha/beta fold hydrolase</fullName>
    </submittedName>
</protein>
<dbReference type="EMBL" id="JAGEPF010000031">
    <property type="protein sequence ID" value="MBO2463971.1"/>
    <property type="molecule type" value="Genomic_DNA"/>
</dbReference>
<name>A0ABS3S515_9ACTN</name>
<evidence type="ECO:0000259" key="1">
    <source>
        <dbReference type="Pfam" id="PF12697"/>
    </source>
</evidence>
<reference evidence="2 3" key="1">
    <citation type="submission" date="2021-03" db="EMBL/GenBank/DDBJ databases">
        <title>Actinomadura violae sp. nov., isolated from lichen in Thailand.</title>
        <authorList>
            <person name="Kanchanasin P."/>
            <person name="Saeng-In P."/>
            <person name="Phongsopitanun W."/>
            <person name="Yuki M."/>
            <person name="Kudo T."/>
            <person name="Ohkuma M."/>
            <person name="Tanasupawat S."/>
        </authorList>
    </citation>
    <scope>NUCLEOTIDE SEQUENCE [LARGE SCALE GENOMIC DNA]</scope>
    <source>
        <strain evidence="2 3">LCR2-06</strain>
    </source>
</reference>
<evidence type="ECO:0000313" key="2">
    <source>
        <dbReference type="EMBL" id="MBO2463971.1"/>
    </source>
</evidence>
<dbReference type="GO" id="GO:0016787">
    <property type="term" value="F:hydrolase activity"/>
    <property type="evidence" value="ECO:0007669"/>
    <property type="project" value="UniProtKB-KW"/>
</dbReference>
<dbReference type="PRINTS" id="PR00111">
    <property type="entry name" value="ABHYDROLASE"/>
</dbReference>
<evidence type="ECO:0000313" key="3">
    <source>
        <dbReference type="Proteomes" id="UP000680206"/>
    </source>
</evidence>
<dbReference type="PANTHER" id="PTHR43689:SF8">
    <property type="entry name" value="ALPHA_BETA-HYDROLASES SUPERFAMILY PROTEIN"/>
    <property type="match status" value="1"/>
</dbReference>
<dbReference type="RefSeq" id="WP_208250079.1">
    <property type="nucleotide sequence ID" value="NZ_JAGEPF010000031.1"/>
</dbReference>
<dbReference type="Pfam" id="PF12697">
    <property type="entry name" value="Abhydrolase_6"/>
    <property type="match status" value="1"/>
</dbReference>
<comment type="caution">
    <text evidence="2">The sequence shown here is derived from an EMBL/GenBank/DDBJ whole genome shotgun (WGS) entry which is preliminary data.</text>
</comment>
<proteinExistence type="predicted"/>
<dbReference type="Proteomes" id="UP000680206">
    <property type="component" value="Unassembled WGS sequence"/>
</dbReference>
<dbReference type="InterPro" id="IPR029058">
    <property type="entry name" value="AB_hydrolase_fold"/>
</dbReference>
<dbReference type="PANTHER" id="PTHR43689">
    <property type="entry name" value="HYDROLASE"/>
    <property type="match status" value="1"/>
</dbReference>
<dbReference type="Gene3D" id="3.40.50.1820">
    <property type="entry name" value="alpha/beta hydrolase"/>
    <property type="match status" value="1"/>
</dbReference>
<gene>
    <name evidence="2" type="ORF">J4709_41025</name>
</gene>
<dbReference type="InterPro" id="IPR000073">
    <property type="entry name" value="AB_hydrolase_1"/>
</dbReference>
<keyword evidence="3" id="KW-1185">Reference proteome</keyword>
<keyword evidence="2" id="KW-0378">Hydrolase</keyword>
<dbReference type="SUPFAM" id="SSF53474">
    <property type="entry name" value="alpha/beta-Hydrolases"/>
    <property type="match status" value="1"/>
</dbReference>